<sequence>DADGHNSNNKFFKCYVSADGPNLTTTADAQSVWGMLSFIFFKFLFFPILHRILSSCLNVTPITVIIGISPHGKKTLHY</sequence>
<keyword evidence="1" id="KW-1133">Transmembrane helix</keyword>
<evidence type="ECO:0000256" key="1">
    <source>
        <dbReference type="SAM" id="Phobius"/>
    </source>
</evidence>
<evidence type="ECO:0000313" key="3">
    <source>
        <dbReference type="Proteomes" id="UP000054485"/>
    </source>
</evidence>
<reference evidence="2 3" key="1">
    <citation type="submission" date="2014-04" db="EMBL/GenBank/DDBJ databases">
        <authorList>
            <consortium name="DOE Joint Genome Institute"/>
            <person name="Kuo A."/>
            <person name="Ruytinx J."/>
            <person name="Rineau F."/>
            <person name="Colpaert J."/>
            <person name="Kohler A."/>
            <person name="Nagy L.G."/>
            <person name="Floudas D."/>
            <person name="Copeland A."/>
            <person name="Barry K.W."/>
            <person name="Cichocki N."/>
            <person name="Veneault-Fourrey C."/>
            <person name="LaButti K."/>
            <person name="Lindquist E.A."/>
            <person name="Lipzen A."/>
            <person name="Lundell T."/>
            <person name="Morin E."/>
            <person name="Murat C."/>
            <person name="Sun H."/>
            <person name="Tunlid A."/>
            <person name="Henrissat B."/>
            <person name="Grigoriev I.V."/>
            <person name="Hibbett D.S."/>
            <person name="Martin F."/>
            <person name="Nordberg H.P."/>
            <person name="Cantor M.N."/>
            <person name="Hua S.X."/>
        </authorList>
    </citation>
    <scope>NUCLEOTIDE SEQUENCE [LARGE SCALE GENOMIC DNA]</scope>
    <source>
        <strain evidence="2 3">UH-Slu-Lm8-n1</strain>
    </source>
</reference>
<organism evidence="2 3">
    <name type="scientific">Suillus luteus UH-Slu-Lm8-n1</name>
    <dbReference type="NCBI Taxonomy" id="930992"/>
    <lineage>
        <taxon>Eukaryota</taxon>
        <taxon>Fungi</taxon>
        <taxon>Dikarya</taxon>
        <taxon>Basidiomycota</taxon>
        <taxon>Agaricomycotina</taxon>
        <taxon>Agaricomycetes</taxon>
        <taxon>Agaricomycetidae</taxon>
        <taxon>Boletales</taxon>
        <taxon>Suillineae</taxon>
        <taxon>Suillaceae</taxon>
        <taxon>Suillus</taxon>
    </lineage>
</organism>
<feature type="transmembrane region" description="Helical" evidence="1">
    <location>
        <begin position="31"/>
        <end position="49"/>
    </location>
</feature>
<protein>
    <submittedName>
        <fullName evidence="2">Uncharacterized protein</fullName>
    </submittedName>
</protein>
<evidence type="ECO:0000313" key="2">
    <source>
        <dbReference type="EMBL" id="KIK36527.1"/>
    </source>
</evidence>
<keyword evidence="1" id="KW-0812">Transmembrane</keyword>
<gene>
    <name evidence="2" type="ORF">CY34DRAFT_94222</name>
</gene>
<reference evidence="3" key="2">
    <citation type="submission" date="2015-01" db="EMBL/GenBank/DDBJ databases">
        <title>Evolutionary Origins and Diversification of the Mycorrhizal Mutualists.</title>
        <authorList>
            <consortium name="DOE Joint Genome Institute"/>
            <consortium name="Mycorrhizal Genomics Consortium"/>
            <person name="Kohler A."/>
            <person name="Kuo A."/>
            <person name="Nagy L.G."/>
            <person name="Floudas D."/>
            <person name="Copeland A."/>
            <person name="Barry K.W."/>
            <person name="Cichocki N."/>
            <person name="Veneault-Fourrey C."/>
            <person name="LaButti K."/>
            <person name="Lindquist E.A."/>
            <person name="Lipzen A."/>
            <person name="Lundell T."/>
            <person name="Morin E."/>
            <person name="Murat C."/>
            <person name="Riley R."/>
            <person name="Ohm R."/>
            <person name="Sun H."/>
            <person name="Tunlid A."/>
            <person name="Henrissat B."/>
            <person name="Grigoriev I.V."/>
            <person name="Hibbett D.S."/>
            <person name="Martin F."/>
        </authorList>
    </citation>
    <scope>NUCLEOTIDE SEQUENCE [LARGE SCALE GENOMIC DNA]</scope>
    <source>
        <strain evidence="3">UH-Slu-Lm8-n1</strain>
    </source>
</reference>
<accession>A0A0D0AQI9</accession>
<name>A0A0D0AQI9_9AGAM</name>
<proteinExistence type="predicted"/>
<dbReference type="AlphaFoldDB" id="A0A0D0AQI9"/>
<keyword evidence="1" id="KW-0472">Membrane</keyword>
<keyword evidence="3" id="KW-1185">Reference proteome</keyword>
<dbReference type="HOGENOM" id="CLU_167282_1_0_1"/>
<dbReference type="EMBL" id="KN835522">
    <property type="protein sequence ID" value="KIK36527.1"/>
    <property type="molecule type" value="Genomic_DNA"/>
</dbReference>
<dbReference type="InParanoid" id="A0A0D0AQI9"/>
<dbReference type="OrthoDB" id="3211402at2759"/>
<dbReference type="Proteomes" id="UP000054485">
    <property type="component" value="Unassembled WGS sequence"/>
</dbReference>
<feature type="non-terminal residue" evidence="2">
    <location>
        <position position="1"/>
    </location>
</feature>